<dbReference type="Gene3D" id="3.30.460.20">
    <property type="entry name" value="CorA soluble domain-like"/>
    <property type="match status" value="1"/>
</dbReference>
<dbReference type="InterPro" id="IPR004488">
    <property type="entry name" value="Mg/Co-transport_prot_CorA"/>
</dbReference>
<evidence type="ECO:0000313" key="10">
    <source>
        <dbReference type="Proteomes" id="UP000000391"/>
    </source>
</evidence>
<keyword evidence="8" id="KW-0406">Ion transport</keyword>
<evidence type="ECO:0000313" key="9">
    <source>
        <dbReference type="EMBL" id="ADI74225.1"/>
    </source>
</evidence>
<evidence type="ECO:0000256" key="6">
    <source>
        <dbReference type="ARBA" id="ARBA00022989"/>
    </source>
</evidence>
<dbReference type="PANTHER" id="PTHR46494:SF1">
    <property type="entry name" value="CORA FAMILY METAL ION TRANSPORTER (EUROFUNG)"/>
    <property type="match status" value="1"/>
</dbReference>
<feature type="transmembrane region" description="Helical" evidence="8">
    <location>
        <begin position="298"/>
        <end position="318"/>
    </location>
</feature>
<dbReference type="PANTHER" id="PTHR46494">
    <property type="entry name" value="CORA FAMILY METAL ION TRANSPORTER (EUROFUNG)"/>
    <property type="match status" value="1"/>
</dbReference>
<dbReference type="SUPFAM" id="SSF144083">
    <property type="entry name" value="Magnesium transport protein CorA, transmembrane region"/>
    <property type="match status" value="1"/>
</dbReference>
<reference evidence="9 10" key="1">
    <citation type="submission" date="2010-06" db="EMBL/GenBank/DDBJ databases">
        <title>Complete sequence chromosome of Methanohalobium evestigatum Z-7303.</title>
        <authorList>
            <consortium name="US DOE Joint Genome Institute"/>
            <person name="Lucas S."/>
            <person name="Copeland A."/>
            <person name="Lapidus A."/>
            <person name="Cheng J.-F."/>
            <person name="Bruce D."/>
            <person name="Goodwin L."/>
            <person name="Pitluck S."/>
            <person name="Saunders E."/>
            <person name="Detter J.C."/>
            <person name="Han C."/>
            <person name="Tapia R."/>
            <person name="Land M."/>
            <person name="Hauser L."/>
            <person name="Kyrpides N."/>
            <person name="Mikhailova N."/>
            <person name="Sieprawska-Lupa M."/>
            <person name="Whitman W.B."/>
            <person name="Anderson I."/>
            <person name="Woyke T."/>
        </authorList>
    </citation>
    <scope>NUCLEOTIDE SEQUENCE [LARGE SCALE GENOMIC DNA]</scope>
    <source>
        <strain evidence="10">ATCC BAA-1072 / DSM 3721 / NBRC 107634 / OCM 161 / Z-7303</strain>
    </source>
</reference>
<dbReference type="SUPFAM" id="SSF143865">
    <property type="entry name" value="CorA soluble domain-like"/>
    <property type="match status" value="1"/>
</dbReference>
<dbReference type="GO" id="GO:0005886">
    <property type="term" value="C:plasma membrane"/>
    <property type="evidence" value="ECO:0007669"/>
    <property type="project" value="UniProtKB-SubCell"/>
</dbReference>
<dbReference type="NCBIfam" id="TIGR00383">
    <property type="entry name" value="corA"/>
    <property type="match status" value="1"/>
</dbReference>
<evidence type="ECO:0000256" key="8">
    <source>
        <dbReference type="RuleBase" id="RU362010"/>
    </source>
</evidence>
<evidence type="ECO:0000256" key="7">
    <source>
        <dbReference type="ARBA" id="ARBA00023136"/>
    </source>
</evidence>
<accession>D7E9F3</accession>
<dbReference type="FunFam" id="3.30.460.20:FF:000008">
    <property type="entry name" value="Cobalt/magnesium transport protein CorA"/>
    <property type="match status" value="1"/>
</dbReference>
<name>D7E9F3_METEZ</name>
<dbReference type="CDD" id="cd12828">
    <property type="entry name" value="TmCorA-like_1"/>
    <property type="match status" value="1"/>
</dbReference>
<sequence length="356" mass="42065">MRYISRKKSKDVGLPPGSLVYQGEKRSEDVKITVIDYSEKSVQEMVTKNVEDCFPFKDQPSVTWINIDGLHKVDIIEKIGEHFDLHPLVLEDILNISQRPKTEDFENYIYTVLKMFTYNKQENETNIEQVSIVIGSNFVISFQEKEGDIFDPVRDRIRFNKGHIRKMKSDYLAYSLIDTVVDNYFIVLEEIGEQIESVEDELSKNPDPEPETLQTIHGLKRDVLFLRKSIWPLREVINTLNRNESRLIYKTTQLFLKDVYDHVIQTIETLDTYREMLTSMLDLYLSSINNRMNEVMKVLTIIATVFIPLTFIAGIYGMNFEYMPELYWKWSYPILWMIMVSASLFMFAYFKKKKWL</sequence>
<dbReference type="GO" id="GO:0050897">
    <property type="term" value="F:cobalt ion binding"/>
    <property type="evidence" value="ECO:0007669"/>
    <property type="project" value="TreeGrafter"/>
</dbReference>
<dbReference type="HOGENOM" id="CLU_007127_0_0_2"/>
<comment type="function">
    <text evidence="8">Mediates influx of magnesium ions.</text>
</comment>
<keyword evidence="10" id="KW-1185">Reference proteome</keyword>
<dbReference type="EMBL" id="CP002069">
    <property type="protein sequence ID" value="ADI74225.1"/>
    <property type="molecule type" value="Genomic_DNA"/>
</dbReference>
<dbReference type="KEGG" id="mev:Metev_1367"/>
<dbReference type="OrthoDB" id="28779at2157"/>
<evidence type="ECO:0000256" key="5">
    <source>
        <dbReference type="ARBA" id="ARBA00022692"/>
    </source>
</evidence>
<dbReference type="Gene3D" id="1.20.58.340">
    <property type="entry name" value="Magnesium transport protein CorA, transmembrane region"/>
    <property type="match status" value="2"/>
</dbReference>
<evidence type="ECO:0000256" key="3">
    <source>
        <dbReference type="ARBA" id="ARBA00022448"/>
    </source>
</evidence>
<protein>
    <recommendedName>
        <fullName evidence="8">Magnesium transport protein CorA</fullName>
    </recommendedName>
</protein>
<organism evidence="9 10">
    <name type="scientific">Methanohalobium evestigatum (strain ATCC BAA-1072 / DSM 3721 / NBRC 107634 / OCM 161 / Z-7303)</name>
    <dbReference type="NCBI Taxonomy" id="644295"/>
    <lineage>
        <taxon>Archaea</taxon>
        <taxon>Methanobacteriati</taxon>
        <taxon>Methanobacteriota</taxon>
        <taxon>Stenosarchaea group</taxon>
        <taxon>Methanomicrobia</taxon>
        <taxon>Methanosarcinales</taxon>
        <taxon>Methanosarcinaceae</taxon>
        <taxon>Methanohalobium</taxon>
    </lineage>
</organism>
<keyword evidence="7 8" id="KW-0472">Membrane</keyword>
<evidence type="ECO:0000256" key="4">
    <source>
        <dbReference type="ARBA" id="ARBA00022475"/>
    </source>
</evidence>
<dbReference type="RefSeq" id="WP_013194790.1">
    <property type="nucleotide sequence ID" value="NC_014253.1"/>
</dbReference>
<feature type="transmembrane region" description="Helical" evidence="8">
    <location>
        <begin position="330"/>
        <end position="350"/>
    </location>
</feature>
<keyword evidence="5 8" id="KW-0812">Transmembrane</keyword>
<dbReference type="STRING" id="644295.Metev_1367"/>
<evidence type="ECO:0000256" key="2">
    <source>
        <dbReference type="ARBA" id="ARBA00009765"/>
    </source>
</evidence>
<dbReference type="GO" id="GO:0015087">
    <property type="term" value="F:cobalt ion transmembrane transporter activity"/>
    <property type="evidence" value="ECO:0007669"/>
    <property type="project" value="UniProtKB-UniRule"/>
</dbReference>
<dbReference type="AlphaFoldDB" id="D7E9F3"/>
<gene>
    <name evidence="8" type="primary">corA</name>
    <name evidence="9" type="ordered locus">Metev_1367</name>
</gene>
<comment type="similarity">
    <text evidence="2 8">Belongs to the CorA metal ion transporter (MIT) (TC 1.A.35) family.</text>
</comment>
<dbReference type="Pfam" id="PF01544">
    <property type="entry name" value="CorA"/>
    <property type="match status" value="1"/>
</dbReference>
<dbReference type="GeneID" id="9347002"/>
<dbReference type="InterPro" id="IPR045863">
    <property type="entry name" value="CorA_TM1_TM2"/>
</dbReference>
<comment type="subcellular location">
    <subcellularLocation>
        <location evidence="1">Cell membrane</location>
        <topology evidence="1">Multi-pass membrane protein</topology>
    </subcellularLocation>
    <subcellularLocation>
        <location evidence="8">Membrane</location>
        <topology evidence="8">Multi-pass membrane protein</topology>
    </subcellularLocation>
</comment>
<dbReference type="GO" id="GO:0015095">
    <property type="term" value="F:magnesium ion transmembrane transporter activity"/>
    <property type="evidence" value="ECO:0007669"/>
    <property type="project" value="UniProtKB-UniRule"/>
</dbReference>
<proteinExistence type="inferred from homology"/>
<dbReference type="GO" id="GO:0000287">
    <property type="term" value="F:magnesium ion binding"/>
    <property type="evidence" value="ECO:0007669"/>
    <property type="project" value="TreeGrafter"/>
</dbReference>
<keyword evidence="4 8" id="KW-1003">Cell membrane</keyword>
<keyword evidence="6 8" id="KW-1133">Transmembrane helix</keyword>
<dbReference type="InterPro" id="IPR002523">
    <property type="entry name" value="MgTranspt_CorA/ZnTranspt_ZntB"/>
</dbReference>
<dbReference type="InterPro" id="IPR045861">
    <property type="entry name" value="CorA_cytoplasmic_dom"/>
</dbReference>
<evidence type="ECO:0000256" key="1">
    <source>
        <dbReference type="ARBA" id="ARBA00004651"/>
    </source>
</evidence>
<keyword evidence="8" id="KW-0460">Magnesium</keyword>
<dbReference type="Proteomes" id="UP000000391">
    <property type="component" value="Chromosome"/>
</dbReference>
<keyword evidence="3 8" id="KW-0813">Transport</keyword>
<dbReference type="FunFam" id="1.20.58.340:FF:000012">
    <property type="entry name" value="Magnesium transport protein CorA"/>
    <property type="match status" value="1"/>
</dbReference>